<dbReference type="EMBL" id="JACAZF010000002">
    <property type="protein sequence ID" value="KAF7311895.1"/>
    <property type="molecule type" value="Genomic_DNA"/>
</dbReference>
<feature type="compositionally biased region" description="Polar residues" evidence="1">
    <location>
        <begin position="434"/>
        <end position="450"/>
    </location>
</feature>
<feature type="compositionally biased region" description="Polar residues" evidence="1">
    <location>
        <begin position="199"/>
        <end position="218"/>
    </location>
</feature>
<feature type="compositionally biased region" description="Polar residues" evidence="1">
    <location>
        <begin position="473"/>
        <end position="486"/>
    </location>
</feature>
<keyword evidence="2" id="KW-1133">Transmembrane helix</keyword>
<dbReference type="Proteomes" id="UP000636479">
    <property type="component" value="Unassembled WGS sequence"/>
</dbReference>
<feature type="compositionally biased region" description="Low complexity" evidence="1">
    <location>
        <begin position="19"/>
        <end position="38"/>
    </location>
</feature>
<organism evidence="3 4">
    <name type="scientific">Mycena indigotica</name>
    <dbReference type="NCBI Taxonomy" id="2126181"/>
    <lineage>
        <taxon>Eukaryota</taxon>
        <taxon>Fungi</taxon>
        <taxon>Dikarya</taxon>
        <taxon>Basidiomycota</taxon>
        <taxon>Agaricomycotina</taxon>
        <taxon>Agaricomycetes</taxon>
        <taxon>Agaricomycetidae</taxon>
        <taxon>Agaricales</taxon>
        <taxon>Marasmiineae</taxon>
        <taxon>Mycenaceae</taxon>
        <taxon>Mycena</taxon>
    </lineage>
</organism>
<feature type="compositionally biased region" description="Pro residues" evidence="1">
    <location>
        <begin position="504"/>
        <end position="517"/>
    </location>
</feature>
<dbReference type="AlphaFoldDB" id="A0A8H6T6P0"/>
<feature type="compositionally biased region" description="Low complexity" evidence="1">
    <location>
        <begin position="138"/>
        <end position="162"/>
    </location>
</feature>
<feature type="compositionally biased region" description="Gly residues" evidence="1">
    <location>
        <begin position="347"/>
        <end position="357"/>
    </location>
</feature>
<keyword evidence="4" id="KW-1185">Reference proteome</keyword>
<name>A0A8H6T6P0_9AGAR</name>
<dbReference type="RefSeq" id="XP_037224003.1">
    <property type="nucleotide sequence ID" value="XM_037358908.1"/>
</dbReference>
<feature type="compositionally biased region" description="Low complexity" evidence="1">
    <location>
        <begin position="250"/>
        <end position="259"/>
    </location>
</feature>
<dbReference type="GeneID" id="59341424"/>
<accession>A0A8H6T6P0</accession>
<feature type="compositionally biased region" description="Basic and acidic residues" evidence="1">
    <location>
        <begin position="184"/>
        <end position="197"/>
    </location>
</feature>
<dbReference type="OrthoDB" id="3266087at2759"/>
<keyword evidence="2" id="KW-0472">Membrane</keyword>
<feature type="region of interest" description="Disordered" evidence="1">
    <location>
        <begin position="51"/>
        <end position="103"/>
    </location>
</feature>
<comment type="caution">
    <text evidence="3">The sequence shown here is derived from an EMBL/GenBank/DDBJ whole genome shotgun (WGS) entry which is preliminary data.</text>
</comment>
<evidence type="ECO:0000313" key="4">
    <source>
        <dbReference type="Proteomes" id="UP000636479"/>
    </source>
</evidence>
<evidence type="ECO:0000256" key="1">
    <source>
        <dbReference type="SAM" id="MobiDB-lite"/>
    </source>
</evidence>
<reference evidence="3" key="1">
    <citation type="submission" date="2020-05" db="EMBL/GenBank/DDBJ databases">
        <title>Mycena genomes resolve the evolution of fungal bioluminescence.</title>
        <authorList>
            <person name="Tsai I.J."/>
        </authorList>
    </citation>
    <scope>NUCLEOTIDE SEQUENCE</scope>
    <source>
        <strain evidence="3">171206Taipei</strain>
    </source>
</reference>
<evidence type="ECO:0000313" key="3">
    <source>
        <dbReference type="EMBL" id="KAF7311895.1"/>
    </source>
</evidence>
<gene>
    <name evidence="3" type="ORF">MIND_00200600</name>
</gene>
<proteinExistence type="predicted"/>
<feature type="region of interest" description="Disordered" evidence="1">
    <location>
        <begin position="390"/>
        <end position="545"/>
    </location>
</feature>
<feature type="region of interest" description="Disordered" evidence="1">
    <location>
        <begin position="134"/>
        <end position="314"/>
    </location>
</feature>
<feature type="region of interest" description="Disordered" evidence="1">
    <location>
        <begin position="334"/>
        <end position="366"/>
    </location>
</feature>
<protein>
    <submittedName>
        <fullName evidence="3">Uncharacterized protein</fullName>
    </submittedName>
</protein>
<keyword evidence="2" id="KW-0812">Transmembrane</keyword>
<feature type="compositionally biased region" description="Polar residues" evidence="1">
    <location>
        <begin position="522"/>
        <end position="534"/>
    </location>
</feature>
<evidence type="ECO:0000256" key="2">
    <source>
        <dbReference type="SAM" id="Phobius"/>
    </source>
</evidence>
<feature type="transmembrane region" description="Helical" evidence="2">
    <location>
        <begin position="604"/>
        <end position="626"/>
    </location>
</feature>
<feature type="compositionally biased region" description="Low complexity" evidence="1">
    <location>
        <begin position="278"/>
        <end position="295"/>
    </location>
</feature>
<sequence length="689" mass="74124">MEGLWARLRRGRAKSLSATTTTTPTTLPITTPGSQTQLQQQQREAVMVERRIHPDLDALVADWEPPPRQAPNSVDDDDDAESGGRFDAFSPPPPLRPSARRHTVDGAVPVITSTSPTLENLDVASPTRAQRIMTRLKGSATTSTTPVTATTTETGEVASTSANTGLLGWSTFGRGSRSKSTRPHLSEFGEQRSRDESPVPSQASTSYGYATPSTMSQQQDREDFSQSGHGHSHPSERAAPSPGSGFTFGSRAAPSKAPSSTPPPMPALDHPIFGVRSGTGSPVSASPSSWWNNNNGRERFRRGSASLPSMHTGRKMKRFRTDQAMAKAQDIFAAFTRPNSRRASESGGSGSGSGHGGVALDSSTRTEDTARIVASRHDEDAAIKFSDARAKRVAGSSDTQTAVWPDVPPATIHIPESSDSTTDTLPLMPAGAIQTKNNGSPDTIRSTRSVNFEDGGSAAKGKRRAADVVEGTPSRTSDRPSNTSPPSAHRPKPARSQSQSRSPSQPPSRQPSQPPSQPHSRNNTISSRSGNSPGHQLARSPSRISQAPSLPISALVTPHAPSVVSAGAGSYYQMRDPRKPPRVQPTGWAFTSFSTGELRDQKHALMFFFGFVLFPLWWIAGVLIGVPKTRRLEAGDAEKGTKRQQVVLDDPQVEFDARTWRKRCRIMAGVSLFTYVPFIVLLVVFLKRK</sequence>
<feature type="compositionally biased region" description="Low complexity" evidence="1">
    <location>
        <begin position="494"/>
        <end position="503"/>
    </location>
</feature>
<feature type="region of interest" description="Disordered" evidence="1">
    <location>
        <begin position="1"/>
        <end position="38"/>
    </location>
</feature>
<feature type="transmembrane region" description="Helical" evidence="2">
    <location>
        <begin position="666"/>
        <end position="686"/>
    </location>
</feature>